<organism evidence="1">
    <name type="scientific">Tanacetum cinerariifolium</name>
    <name type="common">Dalmatian daisy</name>
    <name type="synonym">Chrysanthemum cinerariifolium</name>
    <dbReference type="NCBI Taxonomy" id="118510"/>
    <lineage>
        <taxon>Eukaryota</taxon>
        <taxon>Viridiplantae</taxon>
        <taxon>Streptophyta</taxon>
        <taxon>Embryophyta</taxon>
        <taxon>Tracheophyta</taxon>
        <taxon>Spermatophyta</taxon>
        <taxon>Magnoliopsida</taxon>
        <taxon>eudicotyledons</taxon>
        <taxon>Gunneridae</taxon>
        <taxon>Pentapetalae</taxon>
        <taxon>asterids</taxon>
        <taxon>campanulids</taxon>
        <taxon>Asterales</taxon>
        <taxon>Asteraceae</taxon>
        <taxon>Asteroideae</taxon>
        <taxon>Anthemideae</taxon>
        <taxon>Anthemidinae</taxon>
        <taxon>Tanacetum</taxon>
    </lineage>
</organism>
<protein>
    <submittedName>
        <fullName evidence="1">Nucleotide-binding alpha-beta plait domain-containing protein</fullName>
    </submittedName>
</protein>
<reference evidence="1" key="1">
    <citation type="journal article" date="2019" name="Sci. Rep.">
        <title>Draft genome of Tanacetum cinerariifolium, the natural source of mosquito coil.</title>
        <authorList>
            <person name="Yamashiro T."/>
            <person name="Shiraishi A."/>
            <person name="Satake H."/>
            <person name="Nakayama K."/>
        </authorList>
    </citation>
    <scope>NUCLEOTIDE SEQUENCE</scope>
</reference>
<name>A0A6L2KCU9_TANCI</name>
<evidence type="ECO:0000313" key="1">
    <source>
        <dbReference type="EMBL" id="GEU47283.1"/>
    </source>
</evidence>
<dbReference type="EMBL" id="BKCJ010002249">
    <property type="protein sequence ID" value="GEU47283.1"/>
    <property type="molecule type" value="Genomic_DNA"/>
</dbReference>
<accession>A0A6L2KCU9</accession>
<proteinExistence type="predicted"/>
<sequence length="195" mass="21999">MGSYRSKEDEVLKISTSKAGKQFGFVRFIKVSDVDRLVNNLCTVWVGRHKLQANIPRFQRKPLKRHISLHNIDGVKRGNSGDTYNSNRVKGVANSYAHVVKGSQNSKMDLDSSPVMVLDDSCLNEKDYSLCLMGKVKDFATLANLKVVIQLAFSDFNTDGRVTWVEIEGIPLKMWSKNMFNRVASKWGVLLDVDD</sequence>
<dbReference type="InterPro" id="IPR018247">
    <property type="entry name" value="EF_Hand_1_Ca_BS"/>
</dbReference>
<dbReference type="AlphaFoldDB" id="A0A6L2KCU9"/>
<comment type="caution">
    <text evidence="1">The sequence shown here is derived from an EMBL/GenBank/DDBJ whole genome shotgun (WGS) entry which is preliminary data.</text>
</comment>
<gene>
    <name evidence="1" type="ORF">Tci_019261</name>
</gene>
<dbReference type="PROSITE" id="PS00018">
    <property type="entry name" value="EF_HAND_1"/>
    <property type="match status" value="1"/>
</dbReference>